<keyword evidence="3" id="KW-0498">Mitosis</keyword>
<dbReference type="Pfam" id="PF13181">
    <property type="entry name" value="TPR_8"/>
    <property type="match status" value="1"/>
</dbReference>
<dbReference type="GO" id="GO:0005680">
    <property type="term" value="C:anaphase-promoting complex"/>
    <property type="evidence" value="ECO:0007669"/>
    <property type="project" value="InterPro"/>
</dbReference>
<evidence type="ECO:0000256" key="7">
    <source>
        <dbReference type="PROSITE-ProRule" id="PRU00339"/>
    </source>
</evidence>
<sequence length="647" mass="75769">MSNYAMEIDVGKLGSKMPKIEDVKKELLYNMNELLARGLKTSFQWSSDLLLSLEVGNSPKPLPKKIEGYKRPKFNLGKVPKRVTPVKSTDIKYSVDQMSIPFNEMEQYIHARACFNLKEYQRASFWLKNCHSKIPLFLRYYSDYLAADSNIKNIGSEATSSMFDDYQCSLDKLSMELTTLKQENKADGYLLYLLGIVSVKLEQYEVAVETLLESIEKVPLNWHAWMQLGDLIVDRIKLSKLELPNHWIKNFFYCQKYLDLQLNEQMLGVAQYLINCGFADSIFLLSRIAVCYHNKRYIEIGIQKFQELIEIEPCRLENMDTYSHLLYVQHQRVELAYLAQRAMKIDKYRVETCCILGNYFSLHGEHQKAMRYFHRALKLNPLCLAAWTLLGQEYMELKNSNDAIQSYSKALEINKYEYRAWYGLGQTFEILGMFKHSLHFFKQAQLLRPFDSRMIIAVGNVYEKLGNMDMAFQSYLKGRAMGDDEKLGLIYLAKLYVVIHRPDDAAKMFLEYIEEHGLDEQTRDHSYAYMFLANYYLARLNYDQAFHYAQKCLNYTETKEEAKALLKTIVHERLHVEVDQTMWVSINSDKQSKTADYDREIPKQLQMLSLSQKAELNQKEDDDNDDDDDNSDDEEHLCNSITMYMDL</sequence>
<evidence type="ECO:0000256" key="8">
    <source>
        <dbReference type="SAM" id="MobiDB-lite"/>
    </source>
</evidence>
<evidence type="ECO:0000256" key="1">
    <source>
        <dbReference type="ARBA" id="ARBA00022618"/>
    </source>
</evidence>
<organism evidence="10 11">
    <name type="scientific">Cinara cedri</name>
    <dbReference type="NCBI Taxonomy" id="506608"/>
    <lineage>
        <taxon>Eukaryota</taxon>
        <taxon>Metazoa</taxon>
        <taxon>Ecdysozoa</taxon>
        <taxon>Arthropoda</taxon>
        <taxon>Hexapoda</taxon>
        <taxon>Insecta</taxon>
        <taxon>Pterygota</taxon>
        <taxon>Neoptera</taxon>
        <taxon>Paraneoptera</taxon>
        <taxon>Hemiptera</taxon>
        <taxon>Sternorrhyncha</taxon>
        <taxon>Aphidomorpha</taxon>
        <taxon>Aphidoidea</taxon>
        <taxon>Aphididae</taxon>
        <taxon>Lachninae</taxon>
        <taxon>Cinara</taxon>
    </lineage>
</organism>
<dbReference type="PANTHER" id="PTHR12558">
    <property type="entry name" value="CELL DIVISION CYCLE 16,23,27"/>
    <property type="match status" value="1"/>
</dbReference>
<feature type="repeat" description="TPR" evidence="7">
    <location>
        <begin position="418"/>
        <end position="451"/>
    </location>
</feature>
<feature type="domain" description="Cdc23" evidence="9">
    <location>
        <begin position="23"/>
        <end position="289"/>
    </location>
</feature>
<feature type="region of interest" description="Disordered" evidence="8">
    <location>
        <begin position="609"/>
        <end position="647"/>
    </location>
</feature>
<reference evidence="10 11" key="1">
    <citation type="submission" date="2019-08" db="EMBL/GenBank/DDBJ databases">
        <authorList>
            <person name="Alioto T."/>
            <person name="Alioto T."/>
            <person name="Gomez Garrido J."/>
        </authorList>
    </citation>
    <scope>NUCLEOTIDE SEQUENCE [LARGE SCALE GENOMIC DNA]</scope>
</reference>
<evidence type="ECO:0000256" key="2">
    <source>
        <dbReference type="ARBA" id="ARBA00022737"/>
    </source>
</evidence>
<keyword evidence="5 7" id="KW-0802">TPR repeat</keyword>
<evidence type="ECO:0000313" key="10">
    <source>
        <dbReference type="EMBL" id="VVC29326.1"/>
    </source>
</evidence>
<dbReference type="PROSITE" id="PS50005">
    <property type="entry name" value="TPR"/>
    <property type="match status" value="3"/>
</dbReference>
<dbReference type="EMBL" id="CABPRJ010000490">
    <property type="protein sequence ID" value="VVC29326.1"/>
    <property type="molecule type" value="Genomic_DNA"/>
</dbReference>
<evidence type="ECO:0000256" key="6">
    <source>
        <dbReference type="ARBA" id="ARBA00023306"/>
    </source>
</evidence>
<evidence type="ECO:0000256" key="5">
    <source>
        <dbReference type="ARBA" id="ARBA00022803"/>
    </source>
</evidence>
<feature type="repeat" description="TPR" evidence="7">
    <location>
        <begin position="384"/>
        <end position="417"/>
    </location>
</feature>
<dbReference type="Pfam" id="PF04049">
    <property type="entry name" value="ANAPC8"/>
    <property type="match status" value="1"/>
</dbReference>
<evidence type="ECO:0000313" key="11">
    <source>
        <dbReference type="Proteomes" id="UP000325440"/>
    </source>
</evidence>
<dbReference type="AlphaFoldDB" id="A0A5E4MAR1"/>
<evidence type="ECO:0000259" key="9">
    <source>
        <dbReference type="Pfam" id="PF04049"/>
    </source>
</evidence>
<dbReference type="InterPro" id="IPR011990">
    <property type="entry name" value="TPR-like_helical_dom_sf"/>
</dbReference>
<keyword evidence="2" id="KW-0677">Repeat</keyword>
<dbReference type="GO" id="GO:0045842">
    <property type="term" value="P:positive regulation of mitotic metaphase/anaphase transition"/>
    <property type="evidence" value="ECO:0007669"/>
    <property type="project" value="TreeGrafter"/>
</dbReference>
<dbReference type="InterPro" id="IPR019734">
    <property type="entry name" value="TPR_rpt"/>
</dbReference>
<dbReference type="OrthoDB" id="10262026at2759"/>
<dbReference type="PANTHER" id="PTHR12558:SF10">
    <property type="entry name" value="CELL DIVISION CYCLE PROTEIN 23 HOMOLOG"/>
    <property type="match status" value="1"/>
</dbReference>
<dbReference type="InterPro" id="IPR007192">
    <property type="entry name" value="APC8"/>
</dbReference>
<dbReference type="GO" id="GO:0051301">
    <property type="term" value="P:cell division"/>
    <property type="evidence" value="ECO:0007669"/>
    <property type="project" value="UniProtKB-KW"/>
</dbReference>
<protein>
    <submittedName>
        <fullName evidence="10">Cdc23,Tetratricopeptide repeat 1,Tetratricopeptide repeat-containing</fullName>
    </submittedName>
</protein>
<keyword evidence="11" id="KW-1185">Reference proteome</keyword>
<gene>
    <name evidence="10" type="ORF">CINCED_3A016590</name>
</gene>
<dbReference type="Pfam" id="PF00515">
    <property type="entry name" value="TPR_1"/>
    <property type="match status" value="1"/>
</dbReference>
<dbReference type="GO" id="GO:0016567">
    <property type="term" value="P:protein ubiquitination"/>
    <property type="evidence" value="ECO:0007669"/>
    <property type="project" value="TreeGrafter"/>
</dbReference>
<dbReference type="Gene3D" id="1.25.40.10">
    <property type="entry name" value="Tetratricopeptide repeat domain"/>
    <property type="match status" value="2"/>
</dbReference>
<dbReference type="SUPFAM" id="SSF48452">
    <property type="entry name" value="TPR-like"/>
    <property type="match status" value="3"/>
</dbReference>
<feature type="compositionally biased region" description="Acidic residues" evidence="8">
    <location>
        <begin position="620"/>
        <end position="635"/>
    </location>
</feature>
<feature type="repeat" description="TPR" evidence="7">
    <location>
        <begin position="350"/>
        <end position="383"/>
    </location>
</feature>
<name>A0A5E4MAR1_9HEMI</name>
<dbReference type="Proteomes" id="UP000325440">
    <property type="component" value="Unassembled WGS sequence"/>
</dbReference>
<keyword evidence="1" id="KW-0132">Cell division</keyword>
<keyword evidence="4" id="KW-0833">Ubl conjugation pathway</keyword>
<proteinExistence type="predicted"/>
<evidence type="ECO:0000256" key="4">
    <source>
        <dbReference type="ARBA" id="ARBA00022786"/>
    </source>
</evidence>
<dbReference type="GO" id="GO:0031145">
    <property type="term" value="P:anaphase-promoting complex-dependent catabolic process"/>
    <property type="evidence" value="ECO:0007669"/>
    <property type="project" value="TreeGrafter"/>
</dbReference>
<evidence type="ECO:0000256" key="3">
    <source>
        <dbReference type="ARBA" id="ARBA00022776"/>
    </source>
</evidence>
<keyword evidence="6" id="KW-0131">Cell cycle</keyword>
<dbReference type="SMART" id="SM00028">
    <property type="entry name" value="TPR"/>
    <property type="match status" value="6"/>
</dbReference>
<accession>A0A5E4MAR1</accession>